<organism evidence="2">
    <name type="scientific">marine sediment metagenome</name>
    <dbReference type="NCBI Taxonomy" id="412755"/>
    <lineage>
        <taxon>unclassified sequences</taxon>
        <taxon>metagenomes</taxon>
        <taxon>ecological metagenomes</taxon>
    </lineage>
</organism>
<name>X1NXL9_9ZZZZ</name>
<accession>X1NXL9</accession>
<evidence type="ECO:0000313" key="2">
    <source>
        <dbReference type="EMBL" id="GAI48348.1"/>
    </source>
</evidence>
<comment type="caution">
    <text evidence="2">The sequence shown here is derived from an EMBL/GenBank/DDBJ whole genome shotgun (WGS) entry which is preliminary data.</text>
</comment>
<dbReference type="EMBL" id="BARV01038514">
    <property type="protein sequence ID" value="GAI48348.1"/>
    <property type="molecule type" value="Genomic_DNA"/>
</dbReference>
<reference evidence="2" key="1">
    <citation type="journal article" date="2014" name="Front. Microbiol.">
        <title>High frequency of phylogenetically diverse reductive dehalogenase-homologous genes in deep subseafloor sedimentary metagenomes.</title>
        <authorList>
            <person name="Kawai M."/>
            <person name="Futagami T."/>
            <person name="Toyoda A."/>
            <person name="Takaki Y."/>
            <person name="Nishi S."/>
            <person name="Hori S."/>
            <person name="Arai W."/>
            <person name="Tsubouchi T."/>
            <person name="Morono Y."/>
            <person name="Uchiyama I."/>
            <person name="Ito T."/>
            <person name="Fujiyama A."/>
            <person name="Inagaki F."/>
            <person name="Takami H."/>
        </authorList>
    </citation>
    <scope>NUCLEOTIDE SEQUENCE</scope>
    <source>
        <strain evidence="2">Expedition CK06-06</strain>
    </source>
</reference>
<evidence type="ECO:0000256" key="1">
    <source>
        <dbReference type="SAM" id="Phobius"/>
    </source>
</evidence>
<keyword evidence="1" id="KW-1133">Transmembrane helix</keyword>
<gene>
    <name evidence="2" type="ORF">S06H3_59305</name>
</gene>
<sequence>MDNNHKGNHEINLFDVMIIFMLKAPDRKKAIAALEILFGPILAAWAIDYKKQFKSYQDWRTHLIAALDNAQEKVDAQSR</sequence>
<keyword evidence="1" id="KW-0472">Membrane</keyword>
<feature type="transmembrane region" description="Helical" evidence="1">
    <location>
        <begin position="30"/>
        <end position="47"/>
    </location>
</feature>
<protein>
    <submittedName>
        <fullName evidence="2">Uncharacterized protein</fullName>
    </submittedName>
</protein>
<proteinExistence type="predicted"/>
<dbReference type="AlphaFoldDB" id="X1NXL9"/>
<keyword evidence="1" id="KW-0812">Transmembrane</keyword>